<dbReference type="InterPro" id="IPR013922">
    <property type="entry name" value="Cyclin_PHO80-like"/>
</dbReference>
<proteinExistence type="predicted"/>
<evidence type="ECO:0008006" key="4">
    <source>
        <dbReference type="Google" id="ProtNLM"/>
    </source>
</evidence>
<dbReference type="PANTHER" id="PTHR15615:SF118">
    <property type="entry name" value="CYCLIN, HYPOTHETICAL (EUROFUNG)"/>
    <property type="match status" value="1"/>
</dbReference>
<dbReference type="AlphaFoldDB" id="A0AAD4HZG5"/>
<dbReference type="InterPro" id="IPR036915">
    <property type="entry name" value="Cyclin-like_sf"/>
</dbReference>
<dbReference type="GO" id="GO:0005634">
    <property type="term" value="C:nucleus"/>
    <property type="evidence" value="ECO:0007669"/>
    <property type="project" value="TreeGrafter"/>
</dbReference>
<protein>
    <recommendedName>
        <fullName evidence="4">Cyclin</fullName>
    </recommendedName>
</protein>
<dbReference type="GO" id="GO:0000307">
    <property type="term" value="C:cyclin-dependent protein kinase holoenzyme complex"/>
    <property type="evidence" value="ECO:0007669"/>
    <property type="project" value="TreeGrafter"/>
</dbReference>
<name>A0AAD4HZG5_9PEZI</name>
<dbReference type="GO" id="GO:0016538">
    <property type="term" value="F:cyclin-dependent protein serine/threonine kinase regulator activity"/>
    <property type="evidence" value="ECO:0007669"/>
    <property type="project" value="TreeGrafter"/>
</dbReference>
<sequence>MGRSASATAGPPSAESASSAVSAASAKMTNHSMSIPERISTRGGNISDFMAEVAALFWFESTKLLEKVEKMQRLAPSPAIQPLSPTAVASQHFKKWVSTVLTTTQVTQNVVILALLYIHRLKKANPTVKGRPGSEYRLLTVALMLGNKFLDDNTYTNKTWADVSGISVNEIHVMEVEFLSNMRYSLLVSAEEWEQWLDKLTTFWSYLELAQQAVSPAPSPLLIPSPTHRGFVSPLQSPTVPLTPGVPSTTHSFTLQSPNLGPLTNGTQTWPASYGGSNTASPLALKPEPHSYRKRAFLKKTRPSLPPSARAGCRLDKGIFPTGTTRSVSFGCFSTTQFGLPTQAAFLQRNRDPCRVPSLTLNTAQAADMPATQAQPYGATAYAPQQAPLSLPPLTSGVRAMAMVYPTTTFASAQSTPATCGVMTPTMSFPPMNYGTPTKRLSPQSALAAYPGSSPLVMSTPMGNGTASGLHTPISHSPSIYLQQRNSPYKPVRHVNTLLYPPPSAFLQQYHLPNPVLPNQMHYQPLGKRNEYRTGIVPEFLDSIHRLGPAQVAAATPYNQQHQPVSQVLPNPHSLAQQQRGQYQPRPAPGAGPGPSYLGSY</sequence>
<dbReference type="EMBL" id="JAHCVI010000001">
    <property type="protein sequence ID" value="KAG7290042.1"/>
    <property type="molecule type" value="Genomic_DNA"/>
</dbReference>
<accession>A0AAD4HZG5</accession>
<evidence type="ECO:0000313" key="2">
    <source>
        <dbReference type="EMBL" id="KAG7290042.1"/>
    </source>
</evidence>
<dbReference type="GO" id="GO:0019901">
    <property type="term" value="F:protein kinase binding"/>
    <property type="evidence" value="ECO:0007669"/>
    <property type="project" value="InterPro"/>
</dbReference>
<gene>
    <name evidence="2" type="ORF">NEMBOFW57_000034</name>
</gene>
<dbReference type="CDD" id="cd20557">
    <property type="entry name" value="CYCLIN_ScPCL1-like"/>
    <property type="match status" value="1"/>
</dbReference>
<feature type="region of interest" description="Disordered" evidence="1">
    <location>
        <begin position="575"/>
        <end position="601"/>
    </location>
</feature>
<dbReference type="PANTHER" id="PTHR15615">
    <property type="match status" value="1"/>
</dbReference>
<dbReference type="Proteomes" id="UP001197093">
    <property type="component" value="Unassembled WGS sequence"/>
</dbReference>
<feature type="region of interest" description="Disordered" evidence="1">
    <location>
        <begin position="1"/>
        <end position="23"/>
    </location>
</feature>
<dbReference type="Gene3D" id="1.10.472.10">
    <property type="entry name" value="Cyclin-like"/>
    <property type="match status" value="1"/>
</dbReference>
<dbReference type="SUPFAM" id="SSF47954">
    <property type="entry name" value="Cyclin-like"/>
    <property type="match status" value="1"/>
</dbReference>
<evidence type="ECO:0000256" key="1">
    <source>
        <dbReference type="SAM" id="MobiDB-lite"/>
    </source>
</evidence>
<keyword evidence="3" id="KW-1185">Reference proteome</keyword>
<dbReference type="Pfam" id="PF08613">
    <property type="entry name" value="Cyclin"/>
    <property type="match status" value="1"/>
</dbReference>
<reference evidence="2" key="1">
    <citation type="submission" date="2023-02" db="EMBL/GenBank/DDBJ databases">
        <authorList>
            <person name="Palmer J.M."/>
        </authorList>
    </citation>
    <scope>NUCLEOTIDE SEQUENCE</scope>
    <source>
        <strain evidence="2">FW57</strain>
    </source>
</reference>
<organism evidence="2 3">
    <name type="scientific">Staphylotrichum longicolle</name>
    <dbReference type="NCBI Taxonomy" id="669026"/>
    <lineage>
        <taxon>Eukaryota</taxon>
        <taxon>Fungi</taxon>
        <taxon>Dikarya</taxon>
        <taxon>Ascomycota</taxon>
        <taxon>Pezizomycotina</taxon>
        <taxon>Sordariomycetes</taxon>
        <taxon>Sordariomycetidae</taxon>
        <taxon>Sordariales</taxon>
        <taxon>Chaetomiaceae</taxon>
        <taxon>Staphylotrichum</taxon>
    </lineage>
</organism>
<comment type="caution">
    <text evidence="2">The sequence shown here is derived from an EMBL/GenBank/DDBJ whole genome shotgun (WGS) entry which is preliminary data.</text>
</comment>
<evidence type="ECO:0000313" key="3">
    <source>
        <dbReference type="Proteomes" id="UP001197093"/>
    </source>
</evidence>